<keyword evidence="4" id="KW-1185">Reference proteome</keyword>
<reference evidence="3 4" key="1">
    <citation type="submission" date="2023-06" db="EMBL/GenBank/DDBJ databases">
        <title>Genome characterization of Enterobacterales and Pseudomonas spp isolates with different phenotypes to cefepime-taniborbactam.</title>
        <authorList>
            <person name="Hernandez-Garcia M."/>
            <person name="Garcia-Castillo M."/>
            <person name="Ruiz-Garbajosa P."/>
            <person name="Canton R."/>
        </authorList>
    </citation>
    <scope>NUCLEOTIDE SEQUENCE [LARGE SCALE GENOMIC DNA]</scope>
    <source>
        <strain evidence="3 4">A003</strain>
    </source>
</reference>
<sequence>HLPADDRSCGWYHLSPPRRPKPAHYGRSAARWVVVGAGFTGLAAARQLALHFPDEEIVLVEAQEVGFGTAGRNAGFAIDLPH</sequence>
<feature type="domain" description="FAD dependent oxidoreductase" evidence="2">
    <location>
        <begin position="32"/>
        <end position="76"/>
    </location>
</feature>
<evidence type="ECO:0000313" key="4">
    <source>
        <dbReference type="Proteomes" id="UP001567731"/>
    </source>
</evidence>
<name>A0ABV4JQG0_9ENTR</name>
<organism evidence="3 4">
    <name type="scientific">Enterobacter rongchengensis</name>
    <dbReference type="NCBI Taxonomy" id="3030999"/>
    <lineage>
        <taxon>Bacteria</taxon>
        <taxon>Pseudomonadati</taxon>
        <taxon>Pseudomonadota</taxon>
        <taxon>Gammaproteobacteria</taxon>
        <taxon>Enterobacterales</taxon>
        <taxon>Enterobacteriaceae</taxon>
        <taxon>Enterobacter</taxon>
    </lineage>
</organism>
<keyword evidence="1" id="KW-0560">Oxidoreductase</keyword>
<gene>
    <name evidence="3" type="ORF">QVM81_24655</name>
</gene>
<comment type="caution">
    <text evidence="3">The sequence shown here is derived from an EMBL/GenBank/DDBJ whole genome shotgun (WGS) entry which is preliminary data.</text>
</comment>
<dbReference type="EMBL" id="JAUEHC010000137">
    <property type="protein sequence ID" value="MEZ4054722.1"/>
    <property type="molecule type" value="Genomic_DNA"/>
</dbReference>
<dbReference type="InterPro" id="IPR006076">
    <property type="entry name" value="FAD-dep_OxRdtase"/>
</dbReference>
<accession>A0ABV4JQG0</accession>
<feature type="non-terminal residue" evidence="3">
    <location>
        <position position="1"/>
    </location>
</feature>
<protein>
    <submittedName>
        <fullName evidence="3">FAD-dependent oxidoreductase</fullName>
    </submittedName>
</protein>
<dbReference type="Proteomes" id="UP001567731">
    <property type="component" value="Unassembled WGS sequence"/>
</dbReference>
<evidence type="ECO:0000256" key="1">
    <source>
        <dbReference type="ARBA" id="ARBA00023002"/>
    </source>
</evidence>
<dbReference type="Pfam" id="PF01266">
    <property type="entry name" value="DAO"/>
    <property type="match status" value="1"/>
</dbReference>
<dbReference type="InterPro" id="IPR036188">
    <property type="entry name" value="FAD/NAD-bd_sf"/>
</dbReference>
<dbReference type="SUPFAM" id="SSF51905">
    <property type="entry name" value="FAD/NAD(P)-binding domain"/>
    <property type="match status" value="1"/>
</dbReference>
<proteinExistence type="predicted"/>
<feature type="non-terminal residue" evidence="3">
    <location>
        <position position="82"/>
    </location>
</feature>
<evidence type="ECO:0000313" key="3">
    <source>
        <dbReference type="EMBL" id="MEZ4054722.1"/>
    </source>
</evidence>
<dbReference type="RefSeq" id="WP_371196804.1">
    <property type="nucleotide sequence ID" value="NZ_JAUEHC010000137.1"/>
</dbReference>
<evidence type="ECO:0000259" key="2">
    <source>
        <dbReference type="Pfam" id="PF01266"/>
    </source>
</evidence>
<dbReference type="Gene3D" id="3.50.50.60">
    <property type="entry name" value="FAD/NAD(P)-binding domain"/>
    <property type="match status" value="1"/>
</dbReference>